<feature type="region of interest" description="Disordered" evidence="2">
    <location>
        <begin position="664"/>
        <end position="706"/>
    </location>
</feature>
<evidence type="ECO:0000256" key="2">
    <source>
        <dbReference type="SAM" id="MobiDB-lite"/>
    </source>
</evidence>
<comment type="caution">
    <text evidence="4">The sequence shown here is derived from an EMBL/GenBank/DDBJ whole genome shotgun (WGS) entry which is preliminary data.</text>
</comment>
<dbReference type="OrthoDB" id="427129at2759"/>
<organism evidence="4 5">
    <name type="scientific">Symbiodinium microadriaticum</name>
    <name type="common">Dinoflagellate</name>
    <name type="synonym">Zooxanthella microadriatica</name>
    <dbReference type="NCBI Taxonomy" id="2951"/>
    <lineage>
        <taxon>Eukaryota</taxon>
        <taxon>Sar</taxon>
        <taxon>Alveolata</taxon>
        <taxon>Dinophyceae</taxon>
        <taxon>Suessiales</taxon>
        <taxon>Symbiodiniaceae</taxon>
        <taxon>Symbiodinium</taxon>
    </lineage>
</organism>
<dbReference type="GO" id="GO:0008270">
    <property type="term" value="F:zinc ion binding"/>
    <property type="evidence" value="ECO:0007669"/>
    <property type="project" value="UniProtKB-KW"/>
</dbReference>
<feature type="region of interest" description="Disordered" evidence="2">
    <location>
        <begin position="974"/>
        <end position="1005"/>
    </location>
</feature>
<dbReference type="EMBL" id="LSRX01001436">
    <property type="protein sequence ID" value="OLP79905.1"/>
    <property type="molecule type" value="Genomic_DNA"/>
</dbReference>
<gene>
    <name evidence="4" type="primary">TY4B-J</name>
    <name evidence="4" type="ORF">AK812_SmicGene39752</name>
</gene>
<proteinExistence type="predicted"/>
<dbReference type="Pfam" id="PF07727">
    <property type="entry name" value="RVT_2"/>
    <property type="match status" value="1"/>
</dbReference>
<evidence type="ECO:0000259" key="3">
    <source>
        <dbReference type="PROSITE" id="PS50158"/>
    </source>
</evidence>
<dbReference type="PROSITE" id="PS50158">
    <property type="entry name" value="ZF_CCHC"/>
    <property type="match status" value="1"/>
</dbReference>
<feature type="compositionally biased region" description="Acidic residues" evidence="2">
    <location>
        <begin position="676"/>
        <end position="694"/>
    </location>
</feature>
<dbReference type="InterPro" id="IPR001878">
    <property type="entry name" value="Znf_CCHC"/>
</dbReference>
<accession>A0A1Q9CAF5</accession>
<evidence type="ECO:0000313" key="4">
    <source>
        <dbReference type="EMBL" id="OLP79905.1"/>
    </source>
</evidence>
<dbReference type="Gene3D" id="3.30.420.10">
    <property type="entry name" value="Ribonuclease H-like superfamily/Ribonuclease H"/>
    <property type="match status" value="1"/>
</dbReference>
<protein>
    <submittedName>
        <fullName evidence="4">Transposon Ty4-J Gag-Pol polyprotein</fullName>
    </submittedName>
</protein>
<dbReference type="SUPFAM" id="SSF53098">
    <property type="entry name" value="Ribonuclease H-like"/>
    <property type="match status" value="1"/>
</dbReference>
<dbReference type="Proteomes" id="UP000186817">
    <property type="component" value="Unassembled WGS sequence"/>
</dbReference>
<dbReference type="InterPro" id="IPR012337">
    <property type="entry name" value="RNaseH-like_sf"/>
</dbReference>
<evidence type="ECO:0000256" key="1">
    <source>
        <dbReference type="PROSITE-ProRule" id="PRU00047"/>
    </source>
</evidence>
<feature type="domain" description="CCHC-type" evidence="3">
    <location>
        <begin position="308"/>
        <end position="323"/>
    </location>
</feature>
<sequence length="1555" mass="172087">MAETRDRLMRMVDVVDVDGECRRGRGLMLVKLNDVSDIRPVIGEGRPLKASVCAAKAAASSPTPPPEAGGAWKKECSSVESSRPDMFACGKDFQFVVRSVLMDGVTEPGEDRGPDYAREASVVCRLQEALMKPMWIISNLRRLVKKQDGCGISLSNRPFLEGMKVLESNQKFHQIYLLVEPQNAAGEKSEGNVLLTLAKGIEALLQQNQSGRQDRPEAVKPGIIELPQLAEYQPSTGSIDLLNWITHIGPIMEDLSDTSLAWWEATMKDVLHWYKSYSTSPPLVNMTWPGGFNTHTWSLVDKTARQKKCLNCGGQGHRAKECKAPGGGAAPPKGSAKAVSVGASDTDVSQVIVPLGMVITILGYQLSWTARSCELLGPDNEVLPLEVRNGCPEVSEAVAHKLIQQLEEQQLKELYSTTQTSMRALSMLRASWWTHLKEYVMTGDAHQAQVAIDKALFIEFKDVVRPQWFKGPLIDTVISRDCSATPIEQIAAAPHRSKLHYLHALASAARECVGGNAVKLFVEDLIRFNRWMERSPDDGEDDWPPWTRCKVSRFYFEEMGLMDVSVSTYHGGKQIRVYKLSNEAAWRLHVAKNHQPFRRDCSVCVRNSASGHQHRSTPHPMAYSLSVDVVGPLKGFGRSPDGKFFKYFVIGAFRIPQVEGSLGHGEVRGYPLPSEGAEDEEEKLSDDEDAEEPGDVPGRVGVPEEEVHKEEEQWKELMATFKRPIPTTTLYFAVPVNNKKAATMLPAVQRIVADVKALGYPVTRLHSDRGGEFRGNLVRRWALSQGMWPTTTSGSDSAANGVAESGVRYLKRRARILLDGAGVGKENWPTAVQYAVMVDYSTDSELLEDEDSQDVPRHKDSHNERGTMNYVIELKTDSLDGLWVENHCGGRAVVGGVLPRDHQYEDGSGGVHDGCLVGVADKPAVFDPLIPHAYVKESKAKWFLSAYTAQGAYKLRAEDLNYLDSLGFPLDDVSSGKGNPSRALETTPMLKKASLPSEELQSGARDQGDEVEVLLAGDCEACFGEWAIYVPEVSYEQAEEEDLVTSYVSLRKVCASDDPSSELPELTRTVSMLSEEEAKSPYADDMEDNVEYWTLLGLYEHPRLAKLEPEYTEGIEDIIEQAIHSGAPLRHTYNVSPKDTKPVIEKWRPAIAKEVAVVEKGFKRIKIQDVSSLKENHIVQELPSKLVYTINPPAGDGLAEGEQSFCKRKARIVCCGNYAADDQGELYAGGAAAESLRCSLTYTARRRWRAGILDITGAFMLTPLPQGFGEVIYIIRPPAALVQLGLAHPDERWQLTHGMYGLRQNPKLWSSFRDQKLKAMVISAEGKEWVLKQGKAEPIMWMIYEAGGTQEPEGLVLVYVDDILVCGPLWLVRAVSAAIKTTWKASDLEMLEYDHEIRHHATPETDLSPIQVPRDLVTFEAIGDEQPGTDDEIKRAQRACGELLWLAQRLSEPFGAGGGVAGRSDLLAVWSIEAVISQLLPDVGRLSLRVDNQELIGIWGMIDVVAKVSKLAMLKCVKWWFLDGMKDRFMSQQMVIISTPCATAGDYAMSISLAG</sequence>
<keyword evidence="1" id="KW-0863">Zinc-finger</keyword>
<dbReference type="SMART" id="SM00343">
    <property type="entry name" value="ZnF_C2HC"/>
    <property type="match status" value="1"/>
</dbReference>
<name>A0A1Q9CAF5_SYMMI</name>
<reference evidence="4 5" key="1">
    <citation type="submission" date="2016-02" db="EMBL/GenBank/DDBJ databases">
        <title>Genome analysis of coral dinoflagellate symbionts highlights evolutionary adaptations to a symbiotic lifestyle.</title>
        <authorList>
            <person name="Aranda M."/>
            <person name="Li Y."/>
            <person name="Liew Y.J."/>
            <person name="Baumgarten S."/>
            <person name="Simakov O."/>
            <person name="Wilson M."/>
            <person name="Piel J."/>
            <person name="Ashoor H."/>
            <person name="Bougouffa S."/>
            <person name="Bajic V.B."/>
            <person name="Ryu T."/>
            <person name="Ravasi T."/>
            <person name="Bayer T."/>
            <person name="Micklem G."/>
            <person name="Kim H."/>
            <person name="Bhak J."/>
            <person name="Lajeunesse T.C."/>
            <person name="Voolstra C.R."/>
        </authorList>
    </citation>
    <scope>NUCLEOTIDE SEQUENCE [LARGE SCALE GENOMIC DNA]</scope>
    <source>
        <strain evidence="4 5">CCMP2467</strain>
    </source>
</reference>
<evidence type="ECO:0000313" key="5">
    <source>
        <dbReference type="Proteomes" id="UP000186817"/>
    </source>
</evidence>
<dbReference type="GO" id="GO:0003676">
    <property type="term" value="F:nucleic acid binding"/>
    <property type="evidence" value="ECO:0007669"/>
    <property type="project" value="InterPro"/>
</dbReference>
<keyword evidence="5" id="KW-1185">Reference proteome</keyword>
<keyword evidence="1" id="KW-0862">Zinc</keyword>
<keyword evidence="1" id="KW-0479">Metal-binding</keyword>
<dbReference type="InterPro" id="IPR036397">
    <property type="entry name" value="RNaseH_sf"/>
</dbReference>
<dbReference type="InterPro" id="IPR013103">
    <property type="entry name" value="RVT_2"/>
</dbReference>